<dbReference type="SUPFAM" id="SSF48371">
    <property type="entry name" value="ARM repeat"/>
    <property type="match status" value="1"/>
</dbReference>
<evidence type="ECO:0000313" key="4">
    <source>
        <dbReference type="Proteomes" id="UP000318582"/>
    </source>
</evidence>
<evidence type="ECO:0000256" key="1">
    <source>
        <dbReference type="PROSITE-ProRule" id="PRU00103"/>
    </source>
</evidence>
<feature type="compositionally biased region" description="Low complexity" evidence="2">
    <location>
        <begin position="868"/>
        <end position="890"/>
    </location>
</feature>
<dbReference type="Gene3D" id="1.25.10.10">
    <property type="entry name" value="Leucine-rich Repeat Variant"/>
    <property type="match status" value="1"/>
</dbReference>
<accession>A0A507E918</accession>
<dbReference type="GO" id="GO:0005829">
    <property type="term" value="C:cytosol"/>
    <property type="evidence" value="ECO:0007669"/>
    <property type="project" value="TreeGrafter"/>
</dbReference>
<dbReference type="EMBL" id="QEAQ01000017">
    <property type="protein sequence ID" value="TPX60231.1"/>
    <property type="molecule type" value="Genomic_DNA"/>
</dbReference>
<feature type="compositionally biased region" description="Polar residues" evidence="2">
    <location>
        <begin position="798"/>
        <end position="809"/>
    </location>
</feature>
<proteinExistence type="predicted"/>
<dbReference type="PANTHER" id="PTHR21467:SF0">
    <property type="entry name" value="SERINE_THREONINE-PROTEIN PHOSPHATASE 4 REGULATORY SUBUNIT 4"/>
    <property type="match status" value="1"/>
</dbReference>
<dbReference type="InterPro" id="IPR039918">
    <property type="entry name" value="PPP4R4"/>
</dbReference>
<dbReference type="GO" id="GO:0008287">
    <property type="term" value="C:protein serine/threonine phosphatase complex"/>
    <property type="evidence" value="ECO:0007669"/>
    <property type="project" value="TreeGrafter"/>
</dbReference>
<evidence type="ECO:0000256" key="2">
    <source>
        <dbReference type="SAM" id="MobiDB-lite"/>
    </source>
</evidence>
<feature type="compositionally biased region" description="Low complexity" evidence="2">
    <location>
        <begin position="956"/>
        <end position="972"/>
    </location>
</feature>
<sequence length="1034" mass="113132">MSASDKIDWETVLGFASESLDTQIKGTDEHKLSNKLYKTEEEIGRYLLDEKLDDIDRAVHLLRNGMAVQKHSVAGTLIRLLHERGPETKTRLLPVIASIIPNEQHDLQIMFGKALAQSTEQGFLSGPPLNKLIPVARAMIAKKDAEVAEAWSEILLTMIQHLTVEIIEKEILPELLVDEGLAQPSTFRLWRARVIGVVAPRIMKTESQHQVFHKAMSLCQDTDYEVRACMCRQLNAIARAVGHERAVRELLPEYVELIMDEECVVREAAIDNIMQLMDFFEPAVKVQTIIPLWKKLCEEQSPRILQCLARQLGVFLWETREQLPDNDLRYFTNFYHSLSTSSYSEDETREMCAFNFPAIVKCALPQSSGFESHRLDIAFERMVADPNRNVRRRLAAALHDVAALFGPRAWTYLRAGFFKLFADPDVEVYQQVYKHLGLTLLQFVKHERASQDTQLEDVLFLILRRERECATYTSRNNWRLHQTLLEQFRYFPDVFGLDLLHGHCVPLLFKTLHENVVLPIKTTIIRCVCTFLKFAKRTEHREKLYRHMYDLKDSPNCHTRLLFIDLCEQILTHYSNRFFRESFFSAFLELVKDPVANVRLRVVPLLPEIRRGLRKAQDSALQARVTDAIGVLIGDEDIDVSAAAKALPASKNDACNDFITSNTMGMGMGKRGGGVSMDGFYGRSNDSIDFAKEEEEQKMLMMEWETEEAARRRDMDDARHEFAKQLAEKSIGKKGKVKAGPGVEGSGGSSGGGAGSKSKTGPGLTTGSSRSKAQSALHSKTADLPTSSSGIFDRRGPASSSTKPGTTATRAGVSHTAGEKHSPAMSDSSSSNNSHRIARSANPATQGGAGVRKPGGDEFDIGRLPGLRSAAAGTSPRSTRSARAVVSSSSGGAGGASNISQVTAASSSPSSTTSSSSSSASKGGGAVSGIGLHSGLAPMRRSQELLNHGFGGAGGTSSTTSSGSAYGTISAARMIHGQPKTTLKLSPIPKAMGKDTGDSSSSSTAVPSGRRAAASAHDKDGSSKASDRSGFLVK</sequence>
<feature type="compositionally biased region" description="Low complexity" evidence="2">
    <location>
        <begin position="903"/>
        <end position="921"/>
    </location>
</feature>
<organism evidence="3 4">
    <name type="scientific">Powellomyces hirtus</name>
    <dbReference type="NCBI Taxonomy" id="109895"/>
    <lineage>
        <taxon>Eukaryota</taxon>
        <taxon>Fungi</taxon>
        <taxon>Fungi incertae sedis</taxon>
        <taxon>Chytridiomycota</taxon>
        <taxon>Chytridiomycota incertae sedis</taxon>
        <taxon>Chytridiomycetes</taxon>
        <taxon>Spizellomycetales</taxon>
        <taxon>Powellomycetaceae</taxon>
        <taxon>Powellomyces</taxon>
    </lineage>
</organism>
<dbReference type="InterPro" id="IPR021133">
    <property type="entry name" value="HEAT_type_2"/>
</dbReference>
<dbReference type="STRING" id="109895.A0A507E918"/>
<dbReference type="PANTHER" id="PTHR21467">
    <property type="entry name" value="PROTEIN PHOSPHATASE 4 REGULATORY SUBUNIT 4 PPP4R4"/>
    <property type="match status" value="1"/>
</dbReference>
<keyword evidence="4" id="KW-1185">Reference proteome</keyword>
<dbReference type="GO" id="GO:0019888">
    <property type="term" value="F:protein phosphatase regulator activity"/>
    <property type="evidence" value="ECO:0007669"/>
    <property type="project" value="TreeGrafter"/>
</dbReference>
<dbReference type="AlphaFoldDB" id="A0A507E918"/>
<feature type="compositionally biased region" description="Gly residues" evidence="2">
    <location>
        <begin position="742"/>
        <end position="755"/>
    </location>
</feature>
<comment type="caution">
    <text evidence="3">The sequence shown here is derived from an EMBL/GenBank/DDBJ whole genome shotgun (WGS) entry which is preliminary data.</text>
</comment>
<gene>
    <name evidence="3" type="ORF">PhCBS80983_g01946</name>
</gene>
<dbReference type="PROSITE" id="PS50077">
    <property type="entry name" value="HEAT_REPEAT"/>
    <property type="match status" value="1"/>
</dbReference>
<protein>
    <submittedName>
        <fullName evidence="3">Uncharacterized protein</fullName>
    </submittedName>
</protein>
<feature type="compositionally biased region" description="Low complexity" evidence="2">
    <location>
        <begin position="823"/>
        <end position="842"/>
    </location>
</feature>
<dbReference type="InterPro" id="IPR016024">
    <property type="entry name" value="ARM-type_fold"/>
</dbReference>
<dbReference type="InterPro" id="IPR011989">
    <property type="entry name" value="ARM-like"/>
</dbReference>
<feature type="compositionally biased region" description="Polar residues" evidence="2">
    <location>
        <begin position="765"/>
        <end position="790"/>
    </location>
</feature>
<feature type="compositionally biased region" description="Basic and acidic residues" evidence="2">
    <location>
        <begin position="1016"/>
        <end position="1027"/>
    </location>
</feature>
<dbReference type="Proteomes" id="UP000318582">
    <property type="component" value="Unassembled WGS sequence"/>
</dbReference>
<reference evidence="3 4" key="1">
    <citation type="journal article" date="2019" name="Sci. Rep.">
        <title>Comparative genomics of chytrid fungi reveal insights into the obligate biotrophic and pathogenic lifestyle of Synchytrium endobioticum.</title>
        <authorList>
            <person name="van de Vossenberg B.T.L.H."/>
            <person name="Warris S."/>
            <person name="Nguyen H.D.T."/>
            <person name="van Gent-Pelzer M.P.E."/>
            <person name="Joly D.L."/>
            <person name="van de Geest H.C."/>
            <person name="Bonants P.J.M."/>
            <person name="Smith D.S."/>
            <person name="Levesque C.A."/>
            <person name="van der Lee T.A.J."/>
        </authorList>
    </citation>
    <scope>NUCLEOTIDE SEQUENCE [LARGE SCALE GENOMIC DNA]</scope>
    <source>
        <strain evidence="3 4">CBS 809.83</strain>
    </source>
</reference>
<feature type="repeat" description="HEAT" evidence="1">
    <location>
        <begin position="250"/>
        <end position="288"/>
    </location>
</feature>
<name>A0A507E918_9FUNG</name>
<evidence type="ECO:0000313" key="3">
    <source>
        <dbReference type="EMBL" id="TPX60231.1"/>
    </source>
</evidence>
<feature type="region of interest" description="Disordered" evidence="2">
    <location>
        <begin position="726"/>
        <end position="1034"/>
    </location>
</feature>